<proteinExistence type="predicted"/>
<dbReference type="AlphaFoldDB" id="A0A5B8UJV2"/>
<dbReference type="PROSITE" id="PS51257">
    <property type="entry name" value="PROKAR_LIPOPROTEIN"/>
    <property type="match status" value="1"/>
</dbReference>
<dbReference type="RefSeq" id="WP_146786796.1">
    <property type="nucleotide sequence ID" value="NZ_BAABIO010000001.1"/>
</dbReference>
<dbReference type="InterPro" id="IPR039448">
    <property type="entry name" value="Beta_helix"/>
</dbReference>
<dbReference type="PANTHER" id="PTHR31736">
    <property type="match status" value="1"/>
</dbReference>
<dbReference type="InterPro" id="IPR006626">
    <property type="entry name" value="PbH1"/>
</dbReference>
<dbReference type="EMBL" id="CP042433">
    <property type="protein sequence ID" value="QEC56320.1"/>
    <property type="molecule type" value="Genomic_DNA"/>
</dbReference>
<dbReference type="Pfam" id="PF13229">
    <property type="entry name" value="Beta_helix"/>
    <property type="match status" value="1"/>
</dbReference>
<keyword evidence="2" id="KW-0119">Carbohydrate metabolism</keyword>
<evidence type="ECO:0000256" key="1">
    <source>
        <dbReference type="ARBA" id="ARBA00023157"/>
    </source>
</evidence>
<evidence type="ECO:0000256" key="3">
    <source>
        <dbReference type="ARBA" id="ARBA00023326"/>
    </source>
</evidence>
<reference evidence="5 6" key="1">
    <citation type="journal article" date="2015" name="Int. J. Syst. Evol. Microbiol.">
        <title>Flavisolibacter ginsenosidimutans sp. nov., with ginsenoside-converting activity isolated from soil used for cultivating ginseng.</title>
        <authorList>
            <person name="Zhao Y."/>
            <person name="Liu Q."/>
            <person name="Kang M.S."/>
            <person name="Jin F."/>
            <person name="Yu H."/>
            <person name="Im W.T."/>
        </authorList>
    </citation>
    <scope>NUCLEOTIDE SEQUENCE [LARGE SCALE GENOMIC DNA]</scope>
    <source>
        <strain evidence="5 6">Gsoil 636</strain>
    </source>
</reference>
<protein>
    <recommendedName>
        <fullName evidence="4">Right handed beta helix domain-containing protein</fullName>
    </recommendedName>
</protein>
<evidence type="ECO:0000313" key="5">
    <source>
        <dbReference type="EMBL" id="QEC56320.1"/>
    </source>
</evidence>
<name>A0A5B8UJV2_9BACT</name>
<evidence type="ECO:0000313" key="6">
    <source>
        <dbReference type="Proteomes" id="UP000321204"/>
    </source>
</evidence>
<dbReference type="KEGG" id="fgg:FSB75_10590"/>
<gene>
    <name evidence="5" type="ORF">FSB75_10590</name>
</gene>
<dbReference type="SUPFAM" id="SSF51126">
    <property type="entry name" value="Pectin lyase-like"/>
    <property type="match status" value="1"/>
</dbReference>
<sequence length="333" mass="35935">MNRRKLKYLHSIAFTVLILGSLFSVSCVSSKKLSSKKPNEIVLDVRSVGAKGDGTRDDTQSFQNAIDSIAALGGGIVFVPGGRYLIDGNVSVKLKSHVTLRFADSTAELLAKPTKSQRFYVLMVLNATDVNITGGKIIGDRKEHLDTTGEWGMGIAVYASKNVTINGTKIYNCWGDGIVIGAKGGAPFYAPGPSINVTVKNVTSDNNRRQAITVGKANGMLIDSCILTNTNGTKPMAGIDIEPDKDTAQNITIQNSLLAYNKGNGIEIYVNRSSVVQNVVAKNNFIHHNAYGGYLIRAKNVEFNHNRIVQNKYMPLIKAVSLVNCTLTPNASE</sequence>
<organism evidence="5 6">
    <name type="scientific">Flavisolibacter ginsenosidimutans</name>
    <dbReference type="NCBI Taxonomy" id="661481"/>
    <lineage>
        <taxon>Bacteria</taxon>
        <taxon>Pseudomonadati</taxon>
        <taxon>Bacteroidota</taxon>
        <taxon>Chitinophagia</taxon>
        <taxon>Chitinophagales</taxon>
        <taxon>Chitinophagaceae</taxon>
        <taxon>Flavisolibacter</taxon>
    </lineage>
</organism>
<keyword evidence="1" id="KW-1015">Disulfide bond</keyword>
<feature type="domain" description="Right handed beta helix" evidence="4">
    <location>
        <begin position="154"/>
        <end position="312"/>
    </location>
</feature>
<keyword evidence="3" id="KW-0624">Polysaccharide degradation</keyword>
<dbReference type="GO" id="GO:0000272">
    <property type="term" value="P:polysaccharide catabolic process"/>
    <property type="evidence" value="ECO:0007669"/>
    <property type="project" value="UniProtKB-KW"/>
</dbReference>
<keyword evidence="6" id="KW-1185">Reference proteome</keyword>
<evidence type="ECO:0000259" key="4">
    <source>
        <dbReference type="Pfam" id="PF13229"/>
    </source>
</evidence>
<accession>A0A5B8UJV2</accession>
<dbReference type="OrthoDB" id="253409at2"/>
<dbReference type="PANTHER" id="PTHR31736:SF12">
    <property type="entry name" value="EXO-POLYGALACTURONASE, PUTATIVE-RELATED"/>
    <property type="match status" value="1"/>
</dbReference>
<dbReference type="Proteomes" id="UP000321204">
    <property type="component" value="Chromosome"/>
</dbReference>
<dbReference type="Gene3D" id="2.160.20.10">
    <property type="entry name" value="Single-stranded right-handed beta-helix, Pectin lyase-like"/>
    <property type="match status" value="1"/>
</dbReference>
<evidence type="ECO:0000256" key="2">
    <source>
        <dbReference type="ARBA" id="ARBA00023277"/>
    </source>
</evidence>
<dbReference type="SMART" id="SM00710">
    <property type="entry name" value="PbH1"/>
    <property type="match status" value="5"/>
</dbReference>
<dbReference type="InterPro" id="IPR011050">
    <property type="entry name" value="Pectin_lyase_fold/virulence"/>
</dbReference>
<dbReference type="InterPro" id="IPR012334">
    <property type="entry name" value="Pectin_lyas_fold"/>
</dbReference>